<sequence length="504" mass="53335">MELFGFDLLNLFTFETISAILFGTFAGLLIGAIPGLGSTVTVVLLLPFTFAMDPLASILLLLAAFQGSEYGGSISAIVIGIPGTPSAAPTVLDGHSLAKKSSPGHALAYSLIASSIGGLAGGLMLLFFSVPLADFALNLSDPEFFLVALIGLIVVGGLSSRDVTKSMISVVLGLMAGTVGVDILTSAPRFTLGQNELMEGLDLIAVLVGVFAFSQIFIMISEELNVNYITDVKGLKTKITLKEFRGVAKPIGIGSITGAIVGLIPGMGAGPSSWFAYTFVKKASKRKSKFGKGNPEGIAGPEAANNATVGGSMLPMLTLGIPASPAIAIIMGAFIIHGIQPGPSLFASDTDLVYGIFYGFLFTTISMFILGKLVTPLFSRVLTVPNHYLIPIILILALTGAFVSNYLIFDLWVALLIGVAFYFLLKLDFSLPSFILAFILSPIVEESLRRSLLISDGDYLIFLTRPFSLVLVILILLIIIVISYTSLRKGYKRKHNDDETASGT</sequence>
<keyword evidence="4" id="KW-1185">Reference proteome</keyword>
<dbReference type="PANTHER" id="PTHR35342:SF5">
    <property type="entry name" value="TRICARBOXYLIC TRANSPORT PROTEIN"/>
    <property type="match status" value="1"/>
</dbReference>
<feature type="transmembrane region" description="Helical" evidence="1">
    <location>
        <begin position="459"/>
        <end position="484"/>
    </location>
</feature>
<protein>
    <submittedName>
        <fullName evidence="3">Tripartite tricarboxylate transporter permease</fullName>
    </submittedName>
</protein>
<feature type="transmembrane region" description="Helical" evidence="1">
    <location>
        <begin position="42"/>
        <end position="65"/>
    </location>
</feature>
<feature type="transmembrane region" description="Helical" evidence="1">
    <location>
        <begin position="415"/>
        <end position="439"/>
    </location>
</feature>
<proteinExistence type="predicted"/>
<name>A0A7T6Z6E7_9BACI</name>
<dbReference type="Proteomes" id="UP000595823">
    <property type="component" value="Chromosome"/>
</dbReference>
<feature type="transmembrane region" description="Helical" evidence="1">
    <location>
        <begin position="351"/>
        <end position="369"/>
    </location>
</feature>
<dbReference type="InterPro" id="IPR002823">
    <property type="entry name" value="DUF112_TM"/>
</dbReference>
<feature type="transmembrane region" description="Helical" evidence="1">
    <location>
        <begin position="319"/>
        <end position="339"/>
    </location>
</feature>
<feature type="transmembrane region" description="Helical" evidence="1">
    <location>
        <begin position="106"/>
        <end position="132"/>
    </location>
</feature>
<evidence type="ECO:0000313" key="4">
    <source>
        <dbReference type="Proteomes" id="UP000595823"/>
    </source>
</evidence>
<feature type="transmembrane region" description="Helical" evidence="1">
    <location>
        <begin position="389"/>
        <end position="408"/>
    </location>
</feature>
<evidence type="ECO:0000256" key="1">
    <source>
        <dbReference type="SAM" id="Phobius"/>
    </source>
</evidence>
<dbReference type="RefSeq" id="WP_200125467.1">
    <property type="nucleotide sequence ID" value="NZ_CP054705.1"/>
</dbReference>
<evidence type="ECO:0000259" key="2">
    <source>
        <dbReference type="Pfam" id="PF01970"/>
    </source>
</evidence>
<feature type="domain" description="DUF112" evidence="2">
    <location>
        <begin position="19"/>
        <end position="436"/>
    </location>
</feature>
<reference evidence="3 4" key="1">
    <citation type="submission" date="2020-06" db="EMBL/GenBank/DDBJ databases">
        <title>Genomic analysis of Salicibibacter sp. NKC5-3.</title>
        <authorList>
            <person name="Oh Y.J."/>
        </authorList>
    </citation>
    <scope>NUCLEOTIDE SEQUENCE [LARGE SCALE GENOMIC DNA]</scope>
    <source>
        <strain evidence="3 4">NKC5-3</strain>
    </source>
</reference>
<feature type="transmembrane region" description="Helical" evidence="1">
    <location>
        <begin position="204"/>
        <end position="226"/>
    </location>
</feature>
<feature type="transmembrane region" description="Helical" evidence="1">
    <location>
        <begin position="247"/>
        <end position="267"/>
    </location>
</feature>
<keyword evidence="1" id="KW-1133">Transmembrane helix</keyword>
<dbReference type="AlphaFoldDB" id="A0A7T6Z6E7"/>
<dbReference type="PANTHER" id="PTHR35342">
    <property type="entry name" value="TRICARBOXYLIC TRANSPORT PROTEIN"/>
    <property type="match status" value="1"/>
</dbReference>
<organism evidence="3 4">
    <name type="scientific">Salicibibacter cibarius</name>
    <dbReference type="NCBI Taxonomy" id="2743000"/>
    <lineage>
        <taxon>Bacteria</taxon>
        <taxon>Bacillati</taxon>
        <taxon>Bacillota</taxon>
        <taxon>Bacilli</taxon>
        <taxon>Bacillales</taxon>
        <taxon>Bacillaceae</taxon>
        <taxon>Salicibibacter</taxon>
    </lineage>
</organism>
<gene>
    <name evidence="3" type="ORF">HUG15_20890</name>
</gene>
<dbReference type="Pfam" id="PF01970">
    <property type="entry name" value="TctA"/>
    <property type="match status" value="1"/>
</dbReference>
<dbReference type="KEGG" id="scia:HUG15_20890"/>
<accession>A0A7T6Z6E7</accession>
<feature type="transmembrane region" description="Helical" evidence="1">
    <location>
        <begin position="167"/>
        <end position="184"/>
    </location>
</feature>
<keyword evidence="1" id="KW-0472">Membrane</keyword>
<feature type="transmembrane region" description="Helical" evidence="1">
    <location>
        <begin position="12"/>
        <end position="36"/>
    </location>
</feature>
<keyword evidence="1" id="KW-0812">Transmembrane</keyword>
<feature type="transmembrane region" description="Helical" evidence="1">
    <location>
        <begin position="144"/>
        <end position="160"/>
    </location>
</feature>
<evidence type="ECO:0000313" key="3">
    <source>
        <dbReference type="EMBL" id="QQK77791.1"/>
    </source>
</evidence>
<dbReference type="EMBL" id="CP054705">
    <property type="protein sequence ID" value="QQK77791.1"/>
    <property type="molecule type" value="Genomic_DNA"/>
</dbReference>